<protein>
    <submittedName>
        <fullName evidence="2">Uncharacterized protein</fullName>
    </submittedName>
</protein>
<proteinExistence type="predicted"/>
<feature type="transmembrane region" description="Helical" evidence="1">
    <location>
        <begin position="159"/>
        <end position="180"/>
    </location>
</feature>
<name>T0Z7J3_9ZZZZ</name>
<feature type="transmembrane region" description="Helical" evidence="1">
    <location>
        <begin position="192"/>
        <end position="215"/>
    </location>
</feature>
<feature type="transmembrane region" description="Helical" evidence="1">
    <location>
        <begin position="257"/>
        <end position="278"/>
    </location>
</feature>
<feature type="transmembrane region" description="Helical" evidence="1">
    <location>
        <begin position="227"/>
        <end position="245"/>
    </location>
</feature>
<sequence length="296" mass="31908">MLTAVGAISLALSGDAALAFPVITSGAVALLLIFLVILRRQPALHTVVQVLGAACLVGGNVLGWSGLDIPFLIPWWGTFLVLLLGAERLELSRVLRLNMLDKLTFAISVALALLGCVLSALFFASGFLVVASGWILVAVWLLFHDIAYQNLSRPGLPRFTAFCLLSGYAWLLVGGGIVYSEGGILLGFSYDAGLHAVFLGFVLSLVFAHSLIILPAVLGKRLPFHRVLYLPVALLYTSLAARIYADFGSLPVLREWAGLFNVVAIVLFGALLPALYLYERIPFRRAYGVDASTFYP</sequence>
<reference evidence="2" key="2">
    <citation type="journal article" date="2014" name="ISME J.">
        <title>Microbial stratification in low pH oxic and suboxic macroscopic growths along an acid mine drainage.</title>
        <authorList>
            <person name="Mendez-Garcia C."/>
            <person name="Mesa V."/>
            <person name="Sprenger R.R."/>
            <person name="Richter M."/>
            <person name="Diez M.S."/>
            <person name="Solano J."/>
            <person name="Bargiela R."/>
            <person name="Golyshina O.V."/>
            <person name="Manteca A."/>
            <person name="Ramos J.L."/>
            <person name="Gallego J.R."/>
            <person name="Llorente I."/>
            <person name="Martins Dos Santos V.A."/>
            <person name="Jensen O.N."/>
            <person name="Pelaez A.I."/>
            <person name="Sanchez J."/>
            <person name="Ferrer M."/>
        </authorList>
    </citation>
    <scope>NUCLEOTIDE SEQUENCE</scope>
</reference>
<feature type="transmembrane region" description="Helical" evidence="1">
    <location>
        <begin position="129"/>
        <end position="147"/>
    </location>
</feature>
<accession>T0Z7J3</accession>
<organism evidence="2">
    <name type="scientific">mine drainage metagenome</name>
    <dbReference type="NCBI Taxonomy" id="410659"/>
    <lineage>
        <taxon>unclassified sequences</taxon>
        <taxon>metagenomes</taxon>
        <taxon>ecological metagenomes</taxon>
    </lineage>
</organism>
<keyword evidence="1" id="KW-1133">Transmembrane helix</keyword>
<keyword evidence="1" id="KW-0472">Membrane</keyword>
<feature type="transmembrane region" description="Helical" evidence="1">
    <location>
        <begin position="103"/>
        <end position="123"/>
    </location>
</feature>
<reference evidence="2" key="1">
    <citation type="submission" date="2013-08" db="EMBL/GenBank/DDBJ databases">
        <authorList>
            <person name="Mendez C."/>
            <person name="Richter M."/>
            <person name="Ferrer M."/>
            <person name="Sanchez J."/>
        </authorList>
    </citation>
    <scope>NUCLEOTIDE SEQUENCE</scope>
</reference>
<gene>
    <name evidence="2" type="ORF">B1B_14725</name>
</gene>
<feature type="transmembrane region" description="Helical" evidence="1">
    <location>
        <begin position="50"/>
        <end position="67"/>
    </location>
</feature>
<dbReference type="EMBL" id="AUZY01009777">
    <property type="protein sequence ID" value="EQD40968.1"/>
    <property type="molecule type" value="Genomic_DNA"/>
</dbReference>
<evidence type="ECO:0000256" key="1">
    <source>
        <dbReference type="SAM" id="Phobius"/>
    </source>
</evidence>
<dbReference type="AlphaFoldDB" id="T0Z7J3"/>
<comment type="caution">
    <text evidence="2">The sequence shown here is derived from an EMBL/GenBank/DDBJ whole genome shotgun (WGS) entry which is preliminary data.</text>
</comment>
<feature type="transmembrane region" description="Helical" evidence="1">
    <location>
        <begin position="73"/>
        <end position="91"/>
    </location>
</feature>
<feature type="transmembrane region" description="Helical" evidence="1">
    <location>
        <begin position="18"/>
        <end position="38"/>
    </location>
</feature>
<keyword evidence="1" id="KW-0812">Transmembrane</keyword>
<evidence type="ECO:0000313" key="2">
    <source>
        <dbReference type="EMBL" id="EQD40968.1"/>
    </source>
</evidence>